<evidence type="ECO:0000313" key="3">
    <source>
        <dbReference type="Proteomes" id="UP000826661"/>
    </source>
</evidence>
<feature type="compositionally biased region" description="Polar residues" evidence="1">
    <location>
        <begin position="1"/>
        <end position="13"/>
    </location>
</feature>
<proteinExistence type="predicted"/>
<dbReference type="AlphaFoldDB" id="A0A8G0LIQ6"/>
<feature type="region of interest" description="Disordered" evidence="1">
    <location>
        <begin position="1"/>
        <end position="36"/>
    </location>
</feature>
<sequence>MSQSDHSCCSDSAKSNDSNDPSNFSPSPFKGENNLPLRDNVPTLYVPSWTAPGWKDDTDARNGTDFAVRDPVKDVLRPMMLHTDRAKNPTKNAVRFGIFPGRSDGRSCTSPTRSTERFMATRDESGCGLTGGDLSSKIGEQAQRRGLHIDDYLTSQSSTVIPNDGSQEREYIKAFDELLIEEFWQGCLFGDMTMDELQTGNYFEIGDFQSNLSGPIDSLFSREKWNQSPFGVVDVSTVSFDLDGKCLDMEVERNDEVWNCLQPTLQMATRLFCQDDPFFKAILDVGNWYKIPATTDSNPRKARAPNFKIELRKDNSEAIGYQHKVKPSATFNPVKLTFQALESRLKWRIASAHYDVESPIGKFDAETAFAVTRLELSNPNSSICIDLAAEVIWQLLAAQLSSSEKIMVSWLLAATMVHELCHAIIGATLLWIRHPREFGVSHPADLRFCKLLERDLYPSAPHYPDIEPYYKNDSRKEIGEAFERHVLGHGPYPMAHLSFYKPIFLMSYGGLTSSFDQSEFYPRNSVKHEVLAPYVVGEQSFTFNSHSTIQKFFTQEFWKTTFKKYGSAALRSVPDIPQRVAWFSAVESTTFHTSLGDLAFGTPESREWVSCFILELKASGQKVIAQYIKALIYDAWKFPMLAKRFVEIAENWYHRGERLTAQASKTNMIALEAGIFFLYKNRRLSSRNKRQEATTFYKQWRRLRSHKGVEPDEASLSLEGMSVDKFTSAITHGRNIYNDRIVKSLMEFSKFLHQELCIQEAMVAQLYELPIGFWEHYLEGIPGHQFIWRVRNNKIIIQLTRMLRDLNGFQAHLPSWRKEWQAKVLSWLTSFRNISYLISKDAREVHANWREMLHTVPMLRKSKRTVWERWYPLAKRAMLNLKGDQLAKLEEFEQRYARDFDLNSYKIVLPSRSAGVQGVAEKWAGLLDNIVEFEQEEGELIEDLEREEFRAPASRPNAADLATTVVPKHTGDQLTQHIHQAMEIDKQNEARFRLQRADSYRQGVYKQPASKSISWTYQLKEAQHFNKTHSDIKMREPQITRVLMEDHPVPFVSSGNKKKRNWDLYTTRFDILEGPMPKKRSTDFVQKIDSLSELMAEVNKDTNDNVFAPAGRTPQLIPRAIQISSNILDELAESVQRDIDMMDIDDELFKIQQTREMFASEIQKTMKGHKETLSKARECQAVAHELAQQERDKAAEVQHGRRE</sequence>
<feature type="compositionally biased region" description="Low complexity" evidence="1">
    <location>
        <begin position="15"/>
        <end position="29"/>
    </location>
</feature>
<protein>
    <submittedName>
        <fullName evidence="2">Uncharacterized protein</fullName>
    </submittedName>
</protein>
<organism evidence="2 3">
    <name type="scientific">Trichoderma simmonsii</name>
    <dbReference type="NCBI Taxonomy" id="1491479"/>
    <lineage>
        <taxon>Eukaryota</taxon>
        <taxon>Fungi</taxon>
        <taxon>Dikarya</taxon>
        <taxon>Ascomycota</taxon>
        <taxon>Pezizomycotina</taxon>
        <taxon>Sordariomycetes</taxon>
        <taxon>Hypocreomycetidae</taxon>
        <taxon>Hypocreales</taxon>
        <taxon>Hypocreaceae</taxon>
        <taxon>Trichoderma</taxon>
    </lineage>
</organism>
<dbReference type="Proteomes" id="UP000826661">
    <property type="component" value="Chromosome IV"/>
</dbReference>
<reference evidence="2 3" key="1">
    <citation type="journal article" date="2021" name="BMC Genomics">
        <title>Telomere-to-telomere genome assembly of asparaginase-producing Trichoderma simmonsii.</title>
        <authorList>
            <person name="Chung D."/>
            <person name="Kwon Y.M."/>
            <person name="Yang Y."/>
        </authorList>
    </citation>
    <scope>NUCLEOTIDE SEQUENCE [LARGE SCALE GENOMIC DNA]</scope>
    <source>
        <strain evidence="2 3">GH-Sj1</strain>
    </source>
</reference>
<evidence type="ECO:0000313" key="2">
    <source>
        <dbReference type="EMBL" id="QYT01488.1"/>
    </source>
</evidence>
<name>A0A8G0LIQ6_9HYPO</name>
<evidence type="ECO:0000256" key="1">
    <source>
        <dbReference type="SAM" id="MobiDB-lite"/>
    </source>
</evidence>
<dbReference type="EMBL" id="CP075867">
    <property type="protein sequence ID" value="QYT01488.1"/>
    <property type="molecule type" value="Genomic_DNA"/>
</dbReference>
<keyword evidence="3" id="KW-1185">Reference proteome</keyword>
<accession>A0A8G0LIQ6</accession>
<gene>
    <name evidence="2" type="ORF">H0G86_008524</name>
</gene>